<reference evidence="1" key="1">
    <citation type="submission" date="2023-08" db="EMBL/GenBank/DDBJ databases">
        <title>A de novo genome assembly of Solanum verrucosum Schlechtendal, a Mexican diploid species geographically isolated from the other diploid A-genome species in potato relatives.</title>
        <authorList>
            <person name="Hosaka K."/>
        </authorList>
    </citation>
    <scope>NUCLEOTIDE SEQUENCE</scope>
    <source>
        <tissue evidence="1">Young leaves</tissue>
    </source>
</reference>
<gene>
    <name evidence="1" type="ORF">MTR67_047485</name>
</gene>
<proteinExistence type="predicted"/>
<dbReference type="PANTHER" id="PTHR11439">
    <property type="entry name" value="GAG-POL-RELATED RETROTRANSPOSON"/>
    <property type="match status" value="1"/>
</dbReference>
<evidence type="ECO:0000313" key="1">
    <source>
        <dbReference type="EMBL" id="WMV54100.1"/>
    </source>
</evidence>
<feature type="non-terminal residue" evidence="1">
    <location>
        <position position="1"/>
    </location>
</feature>
<organism evidence="1 2">
    <name type="scientific">Solanum verrucosum</name>
    <dbReference type="NCBI Taxonomy" id="315347"/>
    <lineage>
        <taxon>Eukaryota</taxon>
        <taxon>Viridiplantae</taxon>
        <taxon>Streptophyta</taxon>
        <taxon>Embryophyta</taxon>
        <taxon>Tracheophyta</taxon>
        <taxon>Spermatophyta</taxon>
        <taxon>Magnoliopsida</taxon>
        <taxon>eudicotyledons</taxon>
        <taxon>Gunneridae</taxon>
        <taxon>Pentapetalae</taxon>
        <taxon>asterids</taxon>
        <taxon>lamiids</taxon>
        <taxon>Solanales</taxon>
        <taxon>Solanaceae</taxon>
        <taxon>Solanoideae</taxon>
        <taxon>Solaneae</taxon>
        <taxon>Solanum</taxon>
    </lineage>
</organism>
<protein>
    <recommendedName>
        <fullName evidence="3">Reverse transcriptase</fullName>
    </recommendedName>
</protein>
<dbReference type="PANTHER" id="PTHR11439:SF485">
    <property type="entry name" value="REVERSE TRANSCRIPTASE TY1_COPIA-TYPE DOMAIN-CONTAINING PROTEIN"/>
    <property type="match status" value="1"/>
</dbReference>
<evidence type="ECO:0000313" key="2">
    <source>
        <dbReference type="Proteomes" id="UP001234989"/>
    </source>
</evidence>
<dbReference type="EMBL" id="CP133622">
    <property type="protein sequence ID" value="WMV54100.1"/>
    <property type="molecule type" value="Genomic_DNA"/>
</dbReference>
<keyword evidence="2" id="KW-1185">Reference proteome</keyword>
<evidence type="ECO:0008006" key="3">
    <source>
        <dbReference type="Google" id="ProtNLM"/>
    </source>
</evidence>
<name>A0AAF0UWL2_SOLVR</name>
<dbReference type="Proteomes" id="UP001234989">
    <property type="component" value="Chromosome 11"/>
</dbReference>
<accession>A0AAF0UWL2</accession>
<sequence>SEGERLSYPGRYKRLVGKLNYLTVTLPNIAFLKSKKQNMVARSSATKKYQGMVMAACELIWIKQLLKELKFGEIKEMEQLICWIIGGFSLSNMNILCFTMESSTHHGYGPICYSCFPYRPPCRFPVWMLE</sequence>
<dbReference type="AlphaFoldDB" id="A0AAF0UWL2"/>